<evidence type="ECO:0000256" key="8">
    <source>
        <dbReference type="ARBA" id="ARBA00023004"/>
    </source>
</evidence>
<keyword evidence="17" id="KW-1185">Reference proteome</keyword>
<evidence type="ECO:0000256" key="7">
    <source>
        <dbReference type="ARBA" id="ARBA00022723"/>
    </source>
</evidence>
<keyword evidence="7" id="KW-0479">Metal-binding</keyword>
<feature type="domain" description="Serine dehydratase beta chain" evidence="14">
    <location>
        <begin position="3"/>
        <end position="65"/>
    </location>
</feature>
<keyword evidence="5" id="KW-0312">Gluconeogenesis</keyword>
<evidence type="ECO:0000256" key="5">
    <source>
        <dbReference type="ARBA" id="ARBA00022432"/>
    </source>
</evidence>
<sequence length="405" mass="44249">MESLKELYKIGPGPSSSHTMGPQRAARIFNEKNPNAASFRAHLYGSLAATGKGHLTDYIIIKTLAPKNVEIVWEPEIVKEFHTNGMKLVALDEAGNVMDEWTVFSVGGGSLAEEGKRGQSSASVYPHDNIEDIIEWCRENHKNFVDYVKEFDDEDIMDYLREIRLAMRKSLDDGLKATDIIPGKLKLARKARTFYRQYKVNKQLSSMIYAYALAVSEQNASGFEIVTAPTCGSAGVLPAVLFTLQDYYGFDDEAIEEGLAVAGLIGISVKKNASVSGAEVGCQGEVGVACAMAAAATAFIKGAALRKIEYAAEIGLEHHLGMTCDPAYGYVQIPCIERNAMGAQRALDAANYALLSDGVHHVKFDQIVKIMDETGRDMMDKYKETAQGGIALLYEESDEFGGNEE</sequence>
<comment type="similarity">
    <text evidence="3">Belongs to the iron-sulfur dependent L-serine dehydratase family.</text>
</comment>
<dbReference type="InterPro" id="IPR051318">
    <property type="entry name" value="Fe-S_L-Ser"/>
</dbReference>
<evidence type="ECO:0000256" key="2">
    <source>
        <dbReference type="ARBA" id="ARBA00004742"/>
    </source>
</evidence>
<keyword evidence="10 16" id="KW-0456">Lyase</keyword>
<comment type="cofactor">
    <cofactor evidence="1">
        <name>[4Fe-4S] cluster</name>
        <dbReference type="ChEBI" id="CHEBI:49883"/>
    </cofactor>
</comment>
<gene>
    <name evidence="16" type="primary">sdaB</name>
    <name evidence="16" type="ORF">IBLFYP30_02006</name>
    <name evidence="15" type="ORF">LIP50_03235</name>
</gene>
<protein>
    <recommendedName>
        <fullName evidence="4">L-serine ammonia-lyase</fullName>
        <ecNumber evidence="4">4.3.1.17</ecNumber>
    </recommendedName>
    <alternativeName>
        <fullName evidence="11">L-serine deaminase</fullName>
    </alternativeName>
</protein>
<evidence type="ECO:0000256" key="12">
    <source>
        <dbReference type="ARBA" id="ARBA00049406"/>
    </source>
</evidence>
<reference evidence="15 17" key="2">
    <citation type="submission" date="2021-10" db="EMBL/GenBank/DDBJ databases">
        <title>Collection of gut derived symbiotic bacterial strains cultured from healthy donors.</title>
        <authorList>
            <person name="Lin H."/>
            <person name="Littmann E."/>
            <person name="Claire K."/>
            <person name="Pamer E."/>
        </authorList>
    </citation>
    <scope>NUCLEOTIDE SEQUENCE [LARGE SCALE GENOMIC DNA]</scope>
    <source>
        <strain evidence="15 17">MSK.17.68</strain>
    </source>
</reference>
<dbReference type="GO" id="GO:0006094">
    <property type="term" value="P:gluconeogenesis"/>
    <property type="evidence" value="ECO:0007669"/>
    <property type="project" value="UniProtKB-KW"/>
</dbReference>
<evidence type="ECO:0000313" key="17">
    <source>
        <dbReference type="Proteomes" id="UP001299409"/>
    </source>
</evidence>
<dbReference type="RefSeq" id="WP_007285530.1">
    <property type="nucleotide sequence ID" value="NZ_BAABXU010000001.1"/>
</dbReference>
<dbReference type="SUPFAM" id="SSF143548">
    <property type="entry name" value="Serine metabolism enzymes domain"/>
    <property type="match status" value="1"/>
</dbReference>
<keyword evidence="9" id="KW-0411">Iron-sulfur</keyword>
<name>A0A6N3CZ04_9FIRM</name>
<keyword evidence="6" id="KW-0004">4Fe-4S</keyword>
<comment type="pathway">
    <text evidence="2">Carbohydrate biosynthesis; gluconeogenesis.</text>
</comment>
<dbReference type="EC" id="4.3.1.17" evidence="4"/>
<dbReference type="InterPro" id="IPR005130">
    <property type="entry name" value="Ser_deHydtase-like_asu"/>
</dbReference>
<feature type="domain" description="Serine dehydratase-like alpha subunit" evidence="13">
    <location>
        <begin position="147"/>
        <end position="391"/>
    </location>
</feature>
<feature type="domain" description="Serine dehydratase beta chain" evidence="14">
    <location>
        <begin position="69"/>
        <end position="114"/>
    </location>
</feature>
<evidence type="ECO:0000313" key="16">
    <source>
        <dbReference type="EMBL" id="VYU20368.1"/>
    </source>
</evidence>
<organism evidence="16">
    <name type="scientific">Intestinibacter bartlettii</name>
    <dbReference type="NCBI Taxonomy" id="261299"/>
    <lineage>
        <taxon>Bacteria</taxon>
        <taxon>Bacillati</taxon>
        <taxon>Bacillota</taxon>
        <taxon>Clostridia</taxon>
        <taxon>Peptostreptococcales</taxon>
        <taxon>Peptostreptococcaceae</taxon>
        <taxon>Intestinibacter</taxon>
    </lineage>
</organism>
<dbReference type="Gene3D" id="3.30.1330.90">
    <property type="entry name" value="D-3-phosphoglycerate dehydrogenase, domain 3"/>
    <property type="match status" value="1"/>
</dbReference>
<evidence type="ECO:0000256" key="9">
    <source>
        <dbReference type="ARBA" id="ARBA00023014"/>
    </source>
</evidence>
<dbReference type="GeneID" id="89564191"/>
<dbReference type="Pfam" id="PF03315">
    <property type="entry name" value="SDH_beta"/>
    <property type="match status" value="2"/>
</dbReference>
<evidence type="ECO:0000259" key="14">
    <source>
        <dbReference type="Pfam" id="PF03315"/>
    </source>
</evidence>
<dbReference type="PANTHER" id="PTHR30182">
    <property type="entry name" value="L-SERINE DEHYDRATASE"/>
    <property type="match status" value="1"/>
</dbReference>
<evidence type="ECO:0000256" key="4">
    <source>
        <dbReference type="ARBA" id="ARBA00012093"/>
    </source>
</evidence>
<proteinExistence type="inferred from homology"/>
<evidence type="ECO:0000313" key="15">
    <source>
        <dbReference type="EMBL" id="MCB5445211.1"/>
    </source>
</evidence>
<comment type="catalytic activity">
    <reaction evidence="12">
        <text>L-serine = pyruvate + NH4(+)</text>
        <dbReference type="Rhea" id="RHEA:19169"/>
        <dbReference type="ChEBI" id="CHEBI:15361"/>
        <dbReference type="ChEBI" id="CHEBI:28938"/>
        <dbReference type="ChEBI" id="CHEBI:33384"/>
        <dbReference type="EC" id="4.3.1.17"/>
    </reaction>
</comment>
<reference evidence="16" key="1">
    <citation type="submission" date="2019-11" db="EMBL/GenBank/DDBJ databases">
        <authorList>
            <person name="Feng L."/>
        </authorList>
    </citation>
    <scope>NUCLEOTIDE SEQUENCE</scope>
    <source>
        <strain evidence="16">IbartlettiiLFYP30</strain>
    </source>
</reference>
<accession>A0A6N3CZ04</accession>
<keyword evidence="8" id="KW-0408">Iron</keyword>
<evidence type="ECO:0000256" key="11">
    <source>
        <dbReference type="ARBA" id="ARBA00041766"/>
    </source>
</evidence>
<dbReference type="PANTHER" id="PTHR30182:SF1">
    <property type="entry name" value="L-SERINE DEHYDRATASE 1"/>
    <property type="match status" value="1"/>
</dbReference>
<dbReference type="GO" id="GO:0051539">
    <property type="term" value="F:4 iron, 4 sulfur cluster binding"/>
    <property type="evidence" value="ECO:0007669"/>
    <property type="project" value="UniProtKB-KW"/>
</dbReference>
<evidence type="ECO:0000256" key="3">
    <source>
        <dbReference type="ARBA" id="ARBA00008636"/>
    </source>
</evidence>
<dbReference type="AlphaFoldDB" id="A0A6N3CZ04"/>
<evidence type="ECO:0000256" key="10">
    <source>
        <dbReference type="ARBA" id="ARBA00023239"/>
    </source>
</evidence>
<dbReference type="EMBL" id="CACRUE010000031">
    <property type="protein sequence ID" value="VYU20368.1"/>
    <property type="molecule type" value="Genomic_DNA"/>
</dbReference>
<dbReference type="Pfam" id="PF03313">
    <property type="entry name" value="SDH_alpha"/>
    <property type="match status" value="1"/>
</dbReference>
<dbReference type="GO" id="GO:0046872">
    <property type="term" value="F:metal ion binding"/>
    <property type="evidence" value="ECO:0007669"/>
    <property type="project" value="UniProtKB-KW"/>
</dbReference>
<dbReference type="Proteomes" id="UP001299409">
    <property type="component" value="Unassembled WGS sequence"/>
</dbReference>
<evidence type="ECO:0000259" key="13">
    <source>
        <dbReference type="Pfam" id="PF03313"/>
    </source>
</evidence>
<evidence type="ECO:0000256" key="1">
    <source>
        <dbReference type="ARBA" id="ARBA00001966"/>
    </source>
</evidence>
<dbReference type="InterPro" id="IPR005131">
    <property type="entry name" value="Ser_deHydtase_bsu"/>
</dbReference>
<dbReference type="GO" id="GO:0003941">
    <property type="term" value="F:L-serine ammonia-lyase activity"/>
    <property type="evidence" value="ECO:0007669"/>
    <property type="project" value="UniProtKB-EC"/>
</dbReference>
<dbReference type="EMBL" id="JAJBMB010000002">
    <property type="protein sequence ID" value="MCB5445211.1"/>
    <property type="molecule type" value="Genomic_DNA"/>
</dbReference>
<dbReference type="InterPro" id="IPR029009">
    <property type="entry name" value="ASB_dom_sf"/>
</dbReference>
<evidence type="ECO:0000256" key="6">
    <source>
        <dbReference type="ARBA" id="ARBA00022485"/>
    </source>
</evidence>